<reference evidence="4 5" key="1">
    <citation type="submission" date="2018-07" db="EMBL/GenBank/DDBJ databases">
        <title>Genomic Encyclopedia of Type Strains, Phase III (KMG-III): the genomes of soil and plant-associated and newly described type strains.</title>
        <authorList>
            <person name="Whitman W."/>
        </authorList>
    </citation>
    <scope>NUCLEOTIDE SEQUENCE [LARGE SCALE GENOMIC DNA]</scope>
    <source>
        <strain evidence="4 5">CECT 8236</strain>
    </source>
</reference>
<dbReference type="EMBL" id="QRDY01000015">
    <property type="protein sequence ID" value="RED56004.1"/>
    <property type="molecule type" value="Genomic_DNA"/>
</dbReference>
<dbReference type="PROSITE" id="PS50943">
    <property type="entry name" value="HTH_CROC1"/>
    <property type="match status" value="1"/>
</dbReference>
<keyword evidence="2" id="KW-1133">Transmembrane helix</keyword>
<dbReference type="Pfam" id="PF01381">
    <property type="entry name" value="HTH_3"/>
    <property type="match status" value="1"/>
</dbReference>
<feature type="transmembrane region" description="Helical" evidence="2">
    <location>
        <begin position="98"/>
        <end position="120"/>
    </location>
</feature>
<dbReference type="GO" id="GO:0003677">
    <property type="term" value="F:DNA binding"/>
    <property type="evidence" value="ECO:0007669"/>
    <property type="project" value="UniProtKB-KW"/>
</dbReference>
<keyword evidence="2" id="KW-0812">Transmembrane</keyword>
<comment type="caution">
    <text evidence="4">The sequence shown here is derived from an EMBL/GenBank/DDBJ whole genome shotgun (WGS) entry which is preliminary data.</text>
</comment>
<dbReference type="InterPro" id="IPR010982">
    <property type="entry name" value="Lambda_DNA-bd_dom_sf"/>
</dbReference>
<keyword evidence="1 4" id="KW-0238">DNA-binding</keyword>
<evidence type="ECO:0000313" key="4">
    <source>
        <dbReference type="EMBL" id="RED56004.1"/>
    </source>
</evidence>
<dbReference type="PANTHER" id="PTHR46558:SF15">
    <property type="entry name" value="HELIX-TURN-HELIX DOMAIN PROTEIN"/>
    <property type="match status" value="1"/>
</dbReference>
<dbReference type="Proteomes" id="UP000256869">
    <property type="component" value="Unassembled WGS sequence"/>
</dbReference>
<dbReference type="InterPro" id="IPR001387">
    <property type="entry name" value="Cro/C1-type_HTH"/>
</dbReference>
<keyword evidence="2" id="KW-0472">Membrane</keyword>
<protein>
    <submittedName>
        <fullName evidence="4">DNA-binding XRE family transcriptional regulator</fullName>
    </submittedName>
</protein>
<feature type="transmembrane region" description="Helical" evidence="2">
    <location>
        <begin position="135"/>
        <end position="155"/>
    </location>
</feature>
<gene>
    <name evidence="4" type="ORF">DFP95_11567</name>
</gene>
<accession>A0A3D9I2M3</accession>
<sequence>MGLPNAEKVMAEMEFGEKLKSERTKRGWSQEELAEKLFVSRQSVSKWENSQNYPSIEIIIKISDLFGVTIDELLRSDEGLTKKVIQDGKQLAYPRLKFALDVLFLLGVALLVIKLGILLLNKAFSFDLTLVGGAWIWNFGPLVLMVGAGICSGVVKEKYKED</sequence>
<feature type="domain" description="HTH cro/C1-type" evidence="3">
    <location>
        <begin position="19"/>
        <end position="73"/>
    </location>
</feature>
<evidence type="ECO:0000256" key="1">
    <source>
        <dbReference type="ARBA" id="ARBA00023125"/>
    </source>
</evidence>
<organism evidence="4 5">
    <name type="scientific">Cohnella lupini</name>
    <dbReference type="NCBI Taxonomy" id="1294267"/>
    <lineage>
        <taxon>Bacteria</taxon>
        <taxon>Bacillati</taxon>
        <taxon>Bacillota</taxon>
        <taxon>Bacilli</taxon>
        <taxon>Bacillales</taxon>
        <taxon>Paenibacillaceae</taxon>
        <taxon>Cohnella</taxon>
    </lineage>
</organism>
<name>A0A3D9I2M3_9BACL</name>
<keyword evidence="5" id="KW-1185">Reference proteome</keyword>
<evidence type="ECO:0000256" key="2">
    <source>
        <dbReference type="SAM" id="Phobius"/>
    </source>
</evidence>
<evidence type="ECO:0000313" key="5">
    <source>
        <dbReference type="Proteomes" id="UP000256869"/>
    </source>
</evidence>
<proteinExistence type="predicted"/>
<dbReference type="Gene3D" id="1.10.260.40">
    <property type="entry name" value="lambda repressor-like DNA-binding domains"/>
    <property type="match status" value="1"/>
</dbReference>
<dbReference type="CDD" id="cd00093">
    <property type="entry name" value="HTH_XRE"/>
    <property type="match status" value="1"/>
</dbReference>
<dbReference type="SMART" id="SM00530">
    <property type="entry name" value="HTH_XRE"/>
    <property type="match status" value="1"/>
</dbReference>
<evidence type="ECO:0000259" key="3">
    <source>
        <dbReference type="PROSITE" id="PS50943"/>
    </source>
</evidence>
<dbReference type="AlphaFoldDB" id="A0A3D9I2M3"/>
<dbReference type="SUPFAM" id="SSF47413">
    <property type="entry name" value="lambda repressor-like DNA-binding domains"/>
    <property type="match status" value="1"/>
</dbReference>
<dbReference type="PANTHER" id="PTHR46558">
    <property type="entry name" value="TRACRIPTIONAL REGULATORY PROTEIN-RELATED-RELATED"/>
    <property type="match status" value="1"/>
</dbReference>